<accession>A0A1E4S3K5</accession>
<sequence length="274" mass="31895">MQHKHDQFNTLASSDNVNEQLQQRQSGFVPIPDQDHHHRHHHHHESLKLQQEQQQEQQPMNELPDQQQGQQQTEQRELDTLLGQQQEQQKPLDRQELDLRNTVEALKQLLTAPPFSTHNLKVDESSDTHVKRAKRKSKFTKEQDEMIIDLKRRGKSWVDIAAITGVGSFLTARNRYQVLMGQQGVASVFWSAEDTKSLQNIVDQGELEKWRFISKELYKLTGKFFTDVQCRQIIKELFLENPSEFGVDEDTVLDIIADLNRANARGQQQTEKKS</sequence>
<dbReference type="Proteomes" id="UP000094389">
    <property type="component" value="Unassembled WGS sequence"/>
</dbReference>
<evidence type="ECO:0000313" key="2">
    <source>
        <dbReference type="EMBL" id="CEP24910.1"/>
    </source>
</evidence>
<dbReference type="RefSeq" id="XP_020071120.1">
    <property type="nucleotide sequence ID" value="XM_020214913.1"/>
</dbReference>
<gene>
    <name evidence="2" type="primary">ADF1</name>
    <name evidence="2" type="ORF">BN1211_5863</name>
    <name evidence="3" type="ORF">CYBJADRAFT_167463</name>
</gene>
<dbReference type="OrthoDB" id="2350934at2759"/>
<evidence type="ECO:0000313" key="3">
    <source>
        <dbReference type="EMBL" id="ODV74081.1"/>
    </source>
</evidence>
<proteinExistence type="predicted"/>
<reference evidence="2" key="1">
    <citation type="submission" date="2014-12" db="EMBL/GenBank/DDBJ databases">
        <authorList>
            <person name="Jaenicke S."/>
        </authorList>
    </citation>
    <scope>NUCLEOTIDE SEQUENCE [LARGE SCALE GENOMIC DNA]</scope>
    <source>
        <strain evidence="2">CBS1600</strain>
    </source>
</reference>
<dbReference type="AlphaFoldDB" id="A0A0H5C957"/>
<dbReference type="EMBL" id="KV453929">
    <property type="protein sequence ID" value="ODV74081.1"/>
    <property type="molecule type" value="Genomic_DNA"/>
</dbReference>
<reference evidence="3 5" key="3">
    <citation type="journal article" date="2016" name="Proc. Natl. Acad. Sci. U.S.A.">
        <title>Comparative genomics of biotechnologically important yeasts.</title>
        <authorList>
            <person name="Riley R."/>
            <person name="Haridas S."/>
            <person name="Wolfe K.H."/>
            <person name="Lopes M.R."/>
            <person name="Hittinger C.T."/>
            <person name="Goeker M."/>
            <person name="Salamov A.A."/>
            <person name="Wisecaver J.H."/>
            <person name="Long T.M."/>
            <person name="Calvey C.H."/>
            <person name="Aerts A.L."/>
            <person name="Barry K.W."/>
            <person name="Choi C."/>
            <person name="Clum A."/>
            <person name="Coughlan A.Y."/>
            <person name="Deshpande S."/>
            <person name="Douglass A.P."/>
            <person name="Hanson S.J."/>
            <person name="Klenk H.-P."/>
            <person name="LaButti K.M."/>
            <person name="Lapidus A."/>
            <person name="Lindquist E.A."/>
            <person name="Lipzen A.M."/>
            <person name="Meier-Kolthoff J.P."/>
            <person name="Ohm R.A."/>
            <person name="Otillar R.P."/>
            <person name="Pangilinan J.L."/>
            <person name="Peng Y."/>
            <person name="Rokas A."/>
            <person name="Rosa C.A."/>
            <person name="Scheuner C."/>
            <person name="Sibirny A.A."/>
            <person name="Slot J.C."/>
            <person name="Stielow J.B."/>
            <person name="Sun H."/>
            <person name="Kurtzman C.P."/>
            <person name="Blackwell M."/>
            <person name="Grigoriev I.V."/>
            <person name="Jeffries T.W."/>
        </authorList>
    </citation>
    <scope>NUCLEOTIDE SEQUENCE [LARGE SCALE GENOMIC DNA]</scope>
    <source>
        <strain evidence="5">ATCC 18201 / CBS 1600 / BCRC 20928 / JCM 3617 / NBRC 0987 / NRRL Y-1542</strain>
        <strain evidence="3">NRRL Y-1542</strain>
    </source>
</reference>
<name>A0A0H5C957_CYBJN</name>
<evidence type="ECO:0000313" key="5">
    <source>
        <dbReference type="Proteomes" id="UP000094389"/>
    </source>
</evidence>
<protein>
    <submittedName>
        <fullName evidence="2">ADF1 protein</fullName>
    </submittedName>
</protein>
<feature type="compositionally biased region" description="Low complexity" evidence="1">
    <location>
        <begin position="48"/>
        <end position="58"/>
    </location>
</feature>
<evidence type="ECO:0000313" key="4">
    <source>
        <dbReference type="Proteomes" id="UP000038830"/>
    </source>
</evidence>
<accession>A0A0H5C957</accession>
<keyword evidence="5" id="KW-1185">Reference proteome</keyword>
<evidence type="ECO:0000256" key="1">
    <source>
        <dbReference type="SAM" id="MobiDB-lite"/>
    </source>
</evidence>
<dbReference type="EMBL" id="CDQK01000007">
    <property type="protein sequence ID" value="CEP24910.1"/>
    <property type="molecule type" value="Genomic_DNA"/>
</dbReference>
<reference evidence="4" key="2">
    <citation type="journal article" date="2015" name="J. Biotechnol.">
        <title>The structure of the Cyberlindnera jadinii genome and its relation to Candida utilis analyzed by the occurrence of single nucleotide polymorphisms.</title>
        <authorList>
            <person name="Rupp O."/>
            <person name="Brinkrolf K."/>
            <person name="Buerth C."/>
            <person name="Kunigo M."/>
            <person name="Schneider J."/>
            <person name="Jaenicke S."/>
            <person name="Goesmann A."/>
            <person name="Puehler A."/>
            <person name="Jaeger K.-E."/>
            <person name="Ernst J.F."/>
        </authorList>
    </citation>
    <scope>NUCLEOTIDE SEQUENCE [LARGE SCALE GENOMIC DNA]</scope>
    <source>
        <strain evidence="4">ATCC 18201 / CBS 1600 / BCRC 20928 / JCM 3617 / NBRC 0987 / NRRL Y-1542</strain>
    </source>
</reference>
<dbReference type="STRING" id="983966.A0A0H5C957"/>
<feature type="region of interest" description="Disordered" evidence="1">
    <location>
        <begin position="1"/>
        <end position="96"/>
    </location>
</feature>
<dbReference type="GeneID" id="30989309"/>
<feature type="compositionally biased region" description="Polar residues" evidence="1">
    <location>
        <begin position="8"/>
        <end position="26"/>
    </location>
</feature>
<organism evidence="2 4">
    <name type="scientific">Cyberlindnera jadinii (strain ATCC 18201 / CBS 1600 / BCRC 20928 / JCM 3617 / NBRC 0987 / NRRL Y-1542)</name>
    <name type="common">Torula yeast</name>
    <name type="synonym">Candida utilis</name>
    <dbReference type="NCBI Taxonomy" id="983966"/>
    <lineage>
        <taxon>Eukaryota</taxon>
        <taxon>Fungi</taxon>
        <taxon>Dikarya</taxon>
        <taxon>Ascomycota</taxon>
        <taxon>Saccharomycotina</taxon>
        <taxon>Saccharomycetes</taxon>
        <taxon>Phaffomycetales</taxon>
        <taxon>Phaffomycetaceae</taxon>
        <taxon>Cyberlindnera</taxon>
    </lineage>
</organism>
<dbReference type="Proteomes" id="UP000038830">
    <property type="component" value="Unassembled WGS sequence"/>
</dbReference>